<dbReference type="AlphaFoldDB" id="A0AAE3QI81"/>
<feature type="domain" description="Enolase C-terminal" evidence="3">
    <location>
        <begin position="142"/>
        <end position="363"/>
    </location>
</feature>
<evidence type="ECO:0000259" key="2">
    <source>
        <dbReference type="Pfam" id="PF02746"/>
    </source>
</evidence>
<proteinExistence type="predicted"/>
<dbReference type="PANTHER" id="PTHR48080">
    <property type="entry name" value="D-GALACTONATE DEHYDRATASE-RELATED"/>
    <property type="match status" value="1"/>
</dbReference>
<sequence>MDIHMKITAIKPYIAKVGVRNQLVVKVETDSGIYGWGESGLSYREKAVAGAIDHYTQFLLGKDPMRCGALWQEMYRSQYFEGGRVLAAAISALDIAFHDIKGKALGVPVYQLLGGKQRDLVPAFATTSAEPGEAMVEQTIMLKEAGWNCVRFIAAGQENTDRFEPRESIAVTAEWVARARVEVGHSMTLGVEYHHRLSVAEAASFCQKMPQGTIDFIEEAIRDETPSAYESLRRMTDVPFAIGEEFSSKWQFLPYVERDIMQFCRIDICNVGGFTEAMKVAGWCEAHYVDLMPHNPLGPICTAASVHLGAVVANFAWLECRQSPAEQHWGFDNHTLFPGQIEMDGAFYVVPDKPGLGIEVNEAELQKMPFEYSEPPHLRRTDGSITNW</sequence>
<dbReference type="PANTHER" id="PTHR48080:SF2">
    <property type="entry name" value="D-GALACTONATE DEHYDRATASE"/>
    <property type="match status" value="1"/>
</dbReference>
<name>A0AAE3QI81_9HYPH</name>
<dbReference type="SFLD" id="SFLDS00001">
    <property type="entry name" value="Enolase"/>
    <property type="match status" value="1"/>
</dbReference>
<dbReference type="Gene3D" id="3.30.390.10">
    <property type="entry name" value="Enolase-like, N-terminal domain"/>
    <property type="match status" value="1"/>
</dbReference>
<dbReference type="InterPro" id="IPR029065">
    <property type="entry name" value="Enolase_C-like"/>
</dbReference>
<organism evidence="4 5">
    <name type="scientific">Ferirhizobium litorale</name>
    <dbReference type="NCBI Taxonomy" id="2927786"/>
    <lineage>
        <taxon>Bacteria</taxon>
        <taxon>Pseudomonadati</taxon>
        <taxon>Pseudomonadota</taxon>
        <taxon>Alphaproteobacteria</taxon>
        <taxon>Hyphomicrobiales</taxon>
        <taxon>Rhizobiaceae</taxon>
        <taxon>Ferirhizobium</taxon>
    </lineage>
</organism>
<gene>
    <name evidence="4" type="ORF">MRS75_17505</name>
</gene>
<dbReference type="SUPFAM" id="SSF54826">
    <property type="entry name" value="Enolase N-terminal domain-like"/>
    <property type="match status" value="1"/>
</dbReference>
<accession>A0AAE3QI81</accession>
<dbReference type="InterPro" id="IPR034593">
    <property type="entry name" value="DgoD-like"/>
</dbReference>
<dbReference type="CDD" id="cd03316">
    <property type="entry name" value="MR_like"/>
    <property type="match status" value="1"/>
</dbReference>
<feature type="domain" description="Mandelate racemase/muconate lactonizing enzyme N-terminal" evidence="2">
    <location>
        <begin position="20"/>
        <end position="114"/>
    </location>
</feature>
<reference evidence="4" key="1">
    <citation type="submission" date="2022-03" db="EMBL/GenBank/DDBJ databases">
        <title>Fererhizobium litorale gen. nov., sp. nov., isolated from sandy sediments of the Sea of Japan seashore.</title>
        <authorList>
            <person name="Romanenko L."/>
            <person name="Kurilenko V."/>
            <person name="Otstavnykh N."/>
            <person name="Svetashev V."/>
            <person name="Tekutyeva L."/>
            <person name="Isaeva M."/>
            <person name="Mikhailov V."/>
        </authorList>
    </citation>
    <scope>NUCLEOTIDE SEQUENCE</scope>
    <source>
        <strain evidence="4">KMM 9576</strain>
    </source>
</reference>
<keyword evidence="5" id="KW-1185">Reference proteome</keyword>
<keyword evidence="1" id="KW-0456">Lyase</keyword>
<dbReference type="InterPro" id="IPR013341">
    <property type="entry name" value="Mandelate_racemase_N_dom"/>
</dbReference>
<comment type="caution">
    <text evidence="4">The sequence shown here is derived from an EMBL/GenBank/DDBJ whole genome shotgun (WGS) entry which is preliminary data.</text>
</comment>
<dbReference type="EMBL" id="JALDYZ010000010">
    <property type="protein sequence ID" value="MDI7923871.1"/>
    <property type="molecule type" value="Genomic_DNA"/>
</dbReference>
<evidence type="ECO:0000256" key="1">
    <source>
        <dbReference type="ARBA" id="ARBA00023239"/>
    </source>
</evidence>
<dbReference type="SUPFAM" id="SSF51604">
    <property type="entry name" value="Enolase C-terminal domain-like"/>
    <property type="match status" value="1"/>
</dbReference>
<evidence type="ECO:0000313" key="5">
    <source>
        <dbReference type="Proteomes" id="UP001161580"/>
    </source>
</evidence>
<dbReference type="Proteomes" id="UP001161580">
    <property type="component" value="Unassembled WGS sequence"/>
</dbReference>
<dbReference type="InterPro" id="IPR036849">
    <property type="entry name" value="Enolase-like_C_sf"/>
</dbReference>
<dbReference type="Pfam" id="PF02746">
    <property type="entry name" value="MR_MLE_N"/>
    <property type="match status" value="1"/>
</dbReference>
<evidence type="ECO:0000313" key="4">
    <source>
        <dbReference type="EMBL" id="MDI7923871.1"/>
    </source>
</evidence>
<dbReference type="Pfam" id="PF13378">
    <property type="entry name" value="MR_MLE_C"/>
    <property type="match status" value="1"/>
</dbReference>
<dbReference type="Gene3D" id="3.20.20.120">
    <property type="entry name" value="Enolase-like C-terminal domain"/>
    <property type="match status" value="1"/>
</dbReference>
<evidence type="ECO:0000259" key="3">
    <source>
        <dbReference type="Pfam" id="PF13378"/>
    </source>
</evidence>
<dbReference type="SFLD" id="SFLDG00179">
    <property type="entry name" value="mandelate_racemase"/>
    <property type="match status" value="1"/>
</dbReference>
<dbReference type="RefSeq" id="WP_311787129.1">
    <property type="nucleotide sequence ID" value="NZ_JALDYY010000007.1"/>
</dbReference>
<dbReference type="GO" id="GO:0016829">
    <property type="term" value="F:lyase activity"/>
    <property type="evidence" value="ECO:0007669"/>
    <property type="project" value="UniProtKB-KW"/>
</dbReference>
<dbReference type="InterPro" id="IPR029017">
    <property type="entry name" value="Enolase-like_N"/>
</dbReference>
<protein>
    <submittedName>
        <fullName evidence="4">Mandelate racemase/muconate lactonizing enzyme family protein</fullName>
    </submittedName>
</protein>